<dbReference type="Pfam" id="PF02518">
    <property type="entry name" value="HATPase_c"/>
    <property type="match status" value="1"/>
</dbReference>
<keyword evidence="10" id="KW-0472">Membrane</keyword>
<dbReference type="InterPro" id="IPR004358">
    <property type="entry name" value="Sig_transdc_His_kin-like_C"/>
</dbReference>
<dbReference type="RefSeq" id="WP_008992403.1">
    <property type="nucleotide sequence ID" value="NZ_AMSG01000023.1"/>
</dbReference>
<dbReference type="Proteomes" id="UP000007364">
    <property type="component" value="Unassembled WGS sequence"/>
</dbReference>
<dbReference type="EC" id="2.7.13.3" evidence="2"/>
<feature type="transmembrane region" description="Helical" evidence="10">
    <location>
        <begin position="405"/>
        <end position="424"/>
    </location>
</feature>
<keyword evidence="5" id="KW-0547">Nucleotide-binding</keyword>
<feature type="repeat" description="TPR" evidence="9">
    <location>
        <begin position="254"/>
        <end position="287"/>
    </location>
</feature>
<keyword evidence="10" id="KW-0812">Transmembrane</keyword>
<feature type="signal peptide" evidence="11">
    <location>
        <begin position="1"/>
        <end position="21"/>
    </location>
</feature>
<dbReference type="InterPro" id="IPR003661">
    <property type="entry name" value="HisK_dim/P_dom"/>
</dbReference>
<comment type="catalytic activity">
    <reaction evidence="1">
        <text>ATP + protein L-histidine = ADP + protein N-phospho-L-histidine.</text>
        <dbReference type="EC" id="2.7.13.3"/>
    </reaction>
</comment>
<dbReference type="SUPFAM" id="SSF55874">
    <property type="entry name" value="ATPase domain of HSP90 chaperone/DNA topoisomerase II/histidine kinase"/>
    <property type="match status" value="1"/>
</dbReference>
<evidence type="ECO:0000313" key="13">
    <source>
        <dbReference type="EMBL" id="EKF54363.1"/>
    </source>
</evidence>
<evidence type="ECO:0000256" key="6">
    <source>
        <dbReference type="ARBA" id="ARBA00022777"/>
    </source>
</evidence>
<name>K2P008_9FLAO</name>
<dbReference type="STRING" id="555500.I215_12823"/>
<evidence type="ECO:0000256" key="5">
    <source>
        <dbReference type="ARBA" id="ARBA00022741"/>
    </source>
</evidence>
<feature type="chain" id="PRO_5003862487" description="histidine kinase" evidence="11">
    <location>
        <begin position="22"/>
        <end position="684"/>
    </location>
</feature>
<keyword evidence="6 13" id="KW-0418">Kinase</keyword>
<dbReference type="GO" id="GO:0030295">
    <property type="term" value="F:protein kinase activator activity"/>
    <property type="evidence" value="ECO:0007669"/>
    <property type="project" value="TreeGrafter"/>
</dbReference>
<feature type="domain" description="Histidine kinase" evidence="12">
    <location>
        <begin position="465"/>
        <end position="682"/>
    </location>
</feature>
<evidence type="ECO:0000256" key="1">
    <source>
        <dbReference type="ARBA" id="ARBA00000085"/>
    </source>
</evidence>
<dbReference type="PROSITE" id="PS50109">
    <property type="entry name" value="HIS_KIN"/>
    <property type="match status" value="1"/>
</dbReference>
<dbReference type="SUPFAM" id="SSF48452">
    <property type="entry name" value="TPR-like"/>
    <property type="match status" value="2"/>
</dbReference>
<keyword evidence="9" id="KW-0802">TPR repeat</keyword>
<proteinExistence type="predicted"/>
<dbReference type="Gene3D" id="1.25.40.10">
    <property type="entry name" value="Tetratricopeptide repeat domain"/>
    <property type="match status" value="2"/>
</dbReference>
<keyword evidence="3" id="KW-0597">Phosphoprotein</keyword>
<dbReference type="EMBL" id="AMSG01000023">
    <property type="protein sequence ID" value="EKF54363.1"/>
    <property type="molecule type" value="Genomic_DNA"/>
</dbReference>
<keyword evidence="11" id="KW-0732">Signal</keyword>
<dbReference type="GO" id="GO:0005524">
    <property type="term" value="F:ATP binding"/>
    <property type="evidence" value="ECO:0007669"/>
    <property type="project" value="UniProtKB-KW"/>
</dbReference>
<evidence type="ECO:0000256" key="2">
    <source>
        <dbReference type="ARBA" id="ARBA00012438"/>
    </source>
</evidence>
<evidence type="ECO:0000256" key="7">
    <source>
        <dbReference type="ARBA" id="ARBA00022840"/>
    </source>
</evidence>
<dbReference type="AlphaFoldDB" id="K2P008"/>
<dbReference type="PANTHER" id="PTHR42878:SF7">
    <property type="entry name" value="SENSOR HISTIDINE KINASE GLRK"/>
    <property type="match status" value="1"/>
</dbReference>
<dbReference type="InterPro" id="IPR050351">
    <property type="entry name" value="BphY/WalK/GraS-like"/>
</dbReference>
<evidence type="ECO:0000256" key="8">
    <source>
        <dbReference type="ARBA" id="ARBA00023012"/>
    </source>
</evidence>
<dbReference type="CDD" id="cd00075">
    <property type="entry name" value="HATPase"/>
    <property type="match status" value="1"/>
</dbReference>
<dbReference type="GO" id="GO:0007234">
    <property type="term" value="P:osmosensory signaling via phosphorelay pathway"/>
    <property type="evidence" value="ECO:0007669"/>
    <property type="project" value="TreeGrafter"/>
</dbReference>
<dbReference type="SMART" id="SM00028">
    <property type="entry name" value="TPR"/>
    <property type="match status" value="5"/>
</dbReference>
<dbReference type="GO" id="GO:0000156">
    <property type="term" value="F:phosphorelay response regulator activity"/>
    <property type="evidence" value="ECO:0007669"/>
    <property type="project" value="TreeGrafter"/>
</dbReference>
<dbReference type="InterPro" id="IPR036890">
    <property type="entry name" value="HATPase_C_sf"/>
</dbReference>
<dbReference type="eggNOG" id="COG4251">
    <property type="taxonomic scope" value="Bacteria"/>
</dbReference>
<keyword evidence="7" id="KW-0067">ATP-binding</keyword>
<dbReference type="InterPro" id="IPR011990">
    <property type="entry name" value="TPR-like_helical_dom_sf"/>
</dbReference>
<dbReference type="Gene3D" id="3.30.565.10">
    <property type="entry name" value="Histidine kinase-like ATPase, C-terminal domain"/>
    <property type="match status" value="1"/>
</dbReference>
<gene>
    <name evidence="13" type="ORF">I215_12823</name>
</gene>
<evidence type="ECO:0000256" key="10">
    <source>
        <dbReference type="SAM" id="Phobius"/>
    </source>
</evidence>
<dbReference type="OrthoDB" id="9810447at2"/>
<keyword evidence="4" id="KW-0808">Transferase</keyword>
<dbReference type="SMART" id="SM00387">
    <property type="entry name" value="HATPase_c"/>
    <property type="match status" value="1"/>
</dbReference>
<dbReference type="GO" id="GO:0000155">
    <property type="term" value="F:phosphorelay sensor kinase activity"/>
    <property type="evidence" value="ECO:0007669"/>
    <property type="project" value="InterPro"/>
</dbReference>
<dbReference type="PROSITE" id="PS50005">
    <property type="entry name" value="TPR"/>
    <property type="match status" value="2"/>
</dbReference>
<keyword evidence="10" id="KW-1133">Transmembrane helix</keyword>
<feature type="repeat" description="TPR" evidence="9">
    <location>
        <begin position="174"/>
        <end position="207"/>
    </location>
</feature>
<dbReference type="CDD" id="cd00082">
    <property type="entry name" value="HisKA"/>
    <property type="match status" value="1"/>
</dbReference>
<evidence type="ECO:0000313" key="14">
    <source>
        <dbReference type="Proteomes" id="UP000007364"/>
    </source>
</evidence>
<evidence type="ECO:0000256" key="11">
    <source>
        <dbReference type="SAM" id="SignalP"/>
    </source>
</evidence>
<protein>
    <recommendedName>
        <fullName evidence="2">histidine kinase</fullName>
        <ecNumber evidence="2">2.7.13.3</ecNumber>
    </recommendedName>
</protein>
<dbReference type="InterPro" id="IPR003594">
    <property type="entry name" value="HATPase_dom"/>
</dbReference>
<dbReference type="Gene3D" id="1.10.287.130">
    <property type="match status" value="1"/>
</dbReference>
<evidence type="ECO:0000256" key="4">
    <source>
        <dbReference type="ARBA" id="ARBA00022679"/>
    </source>
</evidence>
<dbReference type="SUPFAM" id="SSF47384">
    <property type="entry name" value="Homodimeric domain of signal transducing histidine kinase"/>
    <property type="match status" value="1"/>
</dbReference>
<dbReference type="Pfam" id="PF13424">
    <property type="entry name" value="TPR_12"/>
    <property type="match status" value="1"/>
</dbReference>
<dbReference type="PATRIC" id="fig|555500.3.peg.2644"/>
<evidence type="ECO:0000256" key="3">
    <source>
        <dbReference type="ARBA" id="ARBA00022553"/>
    </source>
</evidence>
<sequence>MVQKILSIWLFCLICTGYSNAQHKRLDSLQSLIQTYSNLPLEKRKDSSYIDLINQYSLSNYYVNKDSIYYYANESLALSKSIGYTKGEIEALINIAFYESELGRQANAINIAKQALKKAEQIQSLYYLLICYSNISTFYEYSGDIQNSVEYSLSAIYLAKQKEDKTDAEISYLSLIYENLGITYGLQREYKKALEFLDKAQEINIQTNNIVAQAETMSNMASFQLKTKEFEKGLKNINASIPIFEKEGYHDWLAYALKVKGQLYVEIKDYERALNIFMRSLNLYENIEDKREKTSLLNGIARTYLGINEYDLAQHYADQALKNAQQLNSFEDLKEVSKTLYLLHKKLGEFEPALKYHEEFKRYNDSIFNLENSKSIAANEAQLDLIAKENQLILQNEQKLNRQRLWMYVYSFGGMVLLTILFFTQRSRKLERKLNSLLANKNFDLKKRERELQELNETKNKFFSIIAHDLRAPIASLNGLIDLLKDNQIKAKDFIQFAPQLSEQVKSISFTLNNLLIWGQAQMKGAKSRPEPCDLGKLAQQNVQLLSEQALKKQIDIQQRIAPKSIVYVDKEQINLVFRNIINNAIKFTENNGKIYIQAKETANQYQIAISDNGVGIDPEFINDLTSDKTTFNTTYGTQNEKGTGLGLNLCKEMIVKNRGKLWIKSELGKGSTFYFTLPKDVEV</sequence>
<dbReference type="FunFam" id="3.30.565.10:FF:000006">
    <property type="entry name" value="Sensor histidine kinase WalK"/>
    <property type="match status" value="1"/>
</dbReference>
<dbReference type="PRINTS" id="PR00344">
    <property type="entry name" value="BCTRLSENSOR"/>
</dbReference>
<dbReference type="SMART" id="SM00388">
    <property type="entry name" value="HisKA"/>
    <property type="match status" value="1"/>
</dbReference>
<keyword evidence="8" id="KW-0902">Two-component regulatory system</keyword>
<comment type="caution">
    <text evidence="13">The sequence shown here is derived from an EMBL/GenBank/DDBJ whole genome shotgun (WGS) entry which is preliminary data.</text>
</comment>
<dbReference type="InterPro" id="IPR036097">
    <property type="entry name" value="HisK_dim/P_sf"/>
</dbReference>
<evidence type="ECO:0000256" key="9">
    <source>
        <dbReference type="PROSITE-ProRule" id="PRU00339"/>
    </source>
</evidence>
<dbReference type="InterPro" id="IPR005467">
    <property type="entry name" value="His_kinase_dom"/>
</dbReference>
<dbReference type="InterPro" id="IPR019734">
    <property type="entry name" value="TPR_rpt"/>
</dbReference>
<reference evidence="13 14" key="1">
    <citation type="journal article" date="2012" name="J. Bacteriol.">
        <title>Genome Sequence of Galbibacter marinum Type Strain ck-I2-15.</title>
        <authorList>
            <person name="Lai Q."/>
            <person name="Li C."/>
            <person name="Shao Z."/>
        </authorList>
    </citation>
    <scope>NUCLEOTIDE SEQUENCE [LARGE SCALE GENOMIC DNA]</scope>
    <source>
        <strain evidence="14">ck-I2-15</strain>
    </source>
</reference>
<keyword evidence="14" id="KW-1185">Reference proteome</keyword>
<accession>K2P008</accession>
<dbReference type="PANTHER" id="PTHR42878">
    <property type="entry name" value="TWO-COMPONENT HISTIDINE KINASE"/>
    <property type="match status" value="1"/>
</dbReference>
<evidence type="ECO:0000259" key="12">
    <source>
        <dbReference type="PROSITE" id="PS50109"/>
    </source>
</evidence>
<dbReference type="eggNOG" id="COG0457">
    <property type="taxonomic scope" value="Bacteria"/>
</dbReference>
<organism evidence="13 14">
    <name type="scientific">Galbibacter marinus</name>
    <dbReference type="NCBI Taxonomy" id="555500"/>
    <lineage>
        <taxon>Bacteria</taxon>
        <taxon>Pseudomonadati</taxon>
        <taxon>Bacteroidota</taxon>
        <taxon>Flavobacteriia</taxon>
        <taxon>Flavobacteriales</taxon>
        <taxon>Flavobacteriaceae</taxon>
        <taxon>Galbibacter</taxon>
    </lineage>
</organism>